<evidence type="ECO:0000256" key="5">
    <source>
        <dbReference type="ARBA" id="ARBA00023136"/>
    </source>
</evidence>
<dbReference type="AlphaFoldDB" id="A0A229NTA2"/>
<name>A0A229NTA2_9BACL</name>
<keyword evidence="3 6" id="KW-0812">Transmembrane</keyword>
<dbReference type="Pfam" id="PF04138">
    <property type="entry name" value="GtrA_DPMS_TM"/>
    <property type="match status" value="1"/>
</dbReference>
<feature type="domain" description="GtrA/DPMS transmembrane" evidence="7">
    <location>
        <begin position="6"/>
        <end position="121"/>
    </location>
</feature>
<evidence type="ECO:0000259" key="7">
    <source>
        <dbReference type="Pfam" id="PF04138"/>
    </source>
</evidence>
<feature type="transmembrane region" description="Helical" evidence="6">
    <location>
        <begin position="71"/>
        <end position="92"/>
    </location>
</feature>
<dbReference type="GO" id="GO:0000271">
    <property type="term" value="P:polysaccharide biosynthetic process"/>
    <property type="evidence" value="ECO:0007669"/>
    <property type="project" value="InterPro"/>
</dbReference>
<evidence type="ECO:0000256" key="4">
    <source>
        <dbReference type="ARBA" id="ARBA00022989"/>
    </source>
</evidence>
<keyword evidence="4 6" id="KW-1133">Transmembrane helix</keyword>
<comment type="similarity">
    <text evidence="2">Belongs to the GtrA family.</text>
</comment>
<dbReference type="EMBL" id="NMUQ01000004">
    <property type="protein sequence ID" value="OXM13127.1"/>
    <property type="molecule type" value="Genomic_DNA"/>
</dbReference>
<organism evidence="8 9">
    <name type="scientific">Paenibacillus herberti</name>
    <dbReference type="NCBI Taxonomy" id="1619309"/>
    <lineage>
        <taxon>Bacteria</taxon>
        <taxon>Bacillati</taxon>
        <taxon>Bacillota</taxon>
        <taxon>Bacilli</taxon>
        <taxon>Bacillales</taxon>
        <taxon>Paenibacillaceae</taxon>
        <taxon>Paenibacillus</taxon>
    </lineage>
</organism>
<comment type="caution">
    <text evidence="8">The sequence shown here is derived from an EMBL/GenBank/DDBJ whole genome shotgun (WGS) entry which is preliminary data.</text>
</comment>
<keyword evidence="5 6" id="KW-0472">Membrane</keyword>
<dbReference type="InterPro" id="IPR007267">
    <property type="entry name" value="GtrA_DPMS_TM"/>
</dbReference>
<evidence type="ECO:0000313" key="8">
    <source>
        <dbReference type="EMBL" id="OXM13127.1"/>
    </source>
</evidence>
<dbReference type="RefSeq" id="WP_089526840.1">
    <property type="nucleotide sequence ID" value="NZ_NMUQ01000004.1"/>
</dbReference>
<dbReference type="PANTHER" id="PTHR38459">
    <property type="entry name" value="PROPHAGE BACTOPRENOL-LINKED GLUCOSE TRANSLOCASE HOMOLOG"/>
    <property type="match status" value="1"/>
</dbReference>
<evidence type="ECO:0000256" key="3">
    <source>
        <dbReference type="ARBA" id="ARBA00022692"/>
    </source>
</evidence>
<dbReference type="OrthoDB" id="9812049at2"/>
<dbReference type="InterPro" id="IPR051401">
    <property type="entry name" value="GtrA_CellWall_Glycosyl"/>
</dbReference>
<protein>
    <submittedName>
        <fullName evidence="8">Sugar translocase</fullName>
    </submittedName>
</protein>
<reference evidence="8 9" key="1">
    <citation type="submission" date="2017-07" db="EMBL/GenBank/DDBJ databases">
        <title>Paenibacillus herberti R33 genome sequencing and assembly.</title>
        <authorList>
            <person name="Su W."/>
        </authorList>
    </citation>
    <scope>NUCLEOTIDE SEQUENCE [LARGE SCALE GENOMIC DNA]</scope>
    <source>
        <strain evidence="8 9">R33</strain>
    </source>
</reference>
<proteinExistence type="inferred from homology"/>
<sequence length="144" mass="16095">MKTLIKYSLTGVMNTAVDYAIFALLNAVFGMHYLLAQTFSYALATVNSYVVNRKWTFRRTGRAKRDEMLKFLAVNGLMFGLSTAILAFFHGFLDWNTLISKGIAIFVATGAGFSLNKLWVFRHSETLEEVTKVAESVESHPGKA</sequence>
<evidence type="ECO:0000256" key="2">
    <source>
        <dbReference type="ARBA" id="ARBA00009399"/>
    </source>
</evidence>
<keyword evidence="9" id="KW-1185">Reference proteome</keyword>
<gene>
    <name evidence="8" type="ORF">CGZ75_23450</name>
</gene>
<dbReference type="Proteomes" id="UP000215145">
    <property type="component" value="Unassembled WGS sequence"/>
</dbReference>
<accession>A0A229NTA2</accession>
<comment type="subcellular location">
    <subcellularLocation>
        <location evidence="1">Membrane</location>
        <topology evidence="1">Multi-pass membrane protein</topology>
    </subcellularLocation>
</comment>
<evidence type="ECO:0000256" key="1">
    <source>
        <dbReference type="ARBA" id="ARBA00004141"/>
    </source>
</evidence>
<feature type="transmembrane region" description="Helical" evidence="6">
    <location>
        <begin position="31"/>
        <end position="50"/>
    </location>
</feature>
<feature type="transmembrane region" description="Helical" evidence="6">
    <location>
        <begin position="7"/>
        <end position="25"/>
    </location>
</feature>
<dbReference type="PANTHER" id="PTHR38459:SF1">
    <property type="entry name" value="PROPHAGE BACTOPRENOL-LINKED GLUCOSE TRANSLOCASE HOMOLOG"/>
    <property type="match status" value="1"/>
</dbReference>
<feature type="transmembrane region" description="Helical" evidence="6">
    <location>
        <begin position="98"/>
        <end position="115"/>
    </location>
</feature>
<evidence type="ECO:0000256" key="6">
    <source>
        <dbReference type="SAM" id="Phobius"/>
    </source>
</evidence>
<dbReference type="GO" id="GO:0005886">
    <property type="term" value="C:plasma membrane"/>
    <property type="evidence" value="ECO:0007669"/>
    <property type="project" value="TreeGrafter"/>
</dbReference>
<evidence type="ECO:0000313" key="9">
    <source>
        <dbReference type="Proteomes" id="UP000215145"/>
    </source>
</evidence>